<evidence type="ECO:0000256" key="1">
    <source>
        <dbReference type="SAM" id="Phobius"/>
    </source>
</evidence>
<keyword evidence="3" id="KW-1185">Reference proteome</keyword>
<dbReference type="EMBL" id="BASD01000018">
    <property type="protein sequence ID" value="GAD19199.1"/>
    <property type="molecule type" value="Genomic_DNA"/>
</dbReference>
<evidence type="ECO:0000313" key="3">
    <source>
        <dbReference type="Proteomes" id="UP000018143"/>
    </source>
</evidence>
<organism evidence="2 3">
    <name type="scientific">Helicobacter fennelliae MRY12-0050</name>
    <dbReference type="NCBI Taxonomy" id="1325130"/>
    <lineage>
        <taxon>Bacteria</taxon>
        <taxon>Pseudomonadati</taxon>
        <taxon>Campylobacterota</taxon>
        <taxon>Epsilonproteobacteria</taxon>
        <taxon>Campylobacterales</taxon>
        <taxon>Helicobacteraceae</taxon>
        <taxon>Helicobacter</taxon>
    </lineage>
</organism>
<dbReference type="STRING" id="1325130.HFN_0330"/>
<reference evidence="2 3" key="1">
    <citation type="journal article" date="2013" name="Genome Announc.">
        <title>Draft Genome Sequence of Helicobacter fennelliae Strain MRY12-0050, Isolated from a Bacteremia Patient.</title>
        <authorList>
            <person name="Rimbara E."/>
            <person name="Matsui M."/>
            <person name="Mori S."/>
            <person name="Suzuki S."/>
            <person name="Suzuki M."/>
            <person name="Kim H."/>
            <person name="Sekizuka T."/>
            <person name="Kuroda M."/>
            <person name="Shibayama K."/>
        </authorList>
    </citation>
    <scope>NUCLEOTIDE SEQUENCE [LARGE SCALE GENOMIC DNA]</scope>
    <source>
        <strain evidence="2 3">MRY12-0050</strain>
    </source>
</reference>
<dbReference type="Proteomes" id="UP000018143">
    <property type="component" value="Unassembled WGS sequence"/>
</dbReference>
<evidence type="ECO:0000313" key="2">
    <source>
        <dbReference type="EMBL" id="GAD19199.1"/>
    </source>
</evidence>
<dbReference type="RefSeq" id="WP_023948396.1">
    <property type="nucleotide sequence ID" value="NZ_BASD01000018.1"/>
</dbReference>
<proteinExistence type="predicted"/>
<protein>
    <submittedName>
        <fullName evidence="2">Uncharacterized protein</fullName>
    </submittedName>
</protein>
<keyword evidence="1" id="KW-1133">Transmembrane helix</keyword>
<sequence length="42" mass="5137">MCKDYSDFGVLFWVVYFWLYLDSALDSMNVFIQRFCKQESKI</sequence>
<keyword evidence="1" id="KW-0812">Transmembrane</keyword>
<dbReference type="AlphaFoldDB" id="T1CR24"/>
<name>T1CR24_9HELI</name>
<accession>T1CR24</accession>
<comment type="caution">
    <text evidence="2">The sequence shown here is derived from an EMBL/GenBank/DDBJ whole genome shotgun (WGS) entry which is preliminary data.</text>
</comment>
<feature type="transmembrane region" description="Helical" evidence="1">
    <location>
        <begin position="12"/>
        <end position="32"/>
    </location>
</feature>
<gene>
    <name evidence="2" type="ORF">HFN_0330</name>
</gene>
<keyword evidence="1" id="KW-0472">Membrane</keyword>